<protein>
    <submittedName>
        <fullName evidence="2">Uncharacterized protein</fullName>
    </submittedName>
</protein>
<dbReference type="AlphaFoldDB" id="A0ABD1VLX4"/>
<keyword evidence="3" id="KW-1185">Reference proteome</keyword>
<evidence type="ECO:0000313" key="3">
    <source>
        <dbReference type="Proteomes" id="UP001604277"/>
    </source>
</evidence>
<accession>A0ABD1VLX4</accession>
<dbReference type="Gene3D" id="3.90.25.10">
    <property type="entry name" value="UDP-galactose 4-epimerase, domain 1"/>
    <property type="match status" value="1"/>
</dbReference>
<name>A0ABD1VLX4_9LAMI</name>
<organism evidence="2 3">
    <name type="scientific">Forsythia ovata</name>
    <dbReference type="NCBI Taxonomy" id="205694"/>
    <lineage>
        <taxon>Eukaryota</taxon>
        <taxon>Viridiplantae</taxon>
        <taxon>Streptophyta</taxon>
        <taxon>Embryophyta</taxon>
        <taxon>Tracheophyta</taxon>
        <taxon>Spermatophyta</taxon>
        <taxon>Magnoliopsida</taxon>
        <taxon>eudicotyledons</taxon>
        <taxon>Gunneridae</taxon>
        <taxon>Pentapetalae</taxon>
        <taxon>asterids</taxon>
        <taxon>lamiids</taxon>
        <taxon>Lamiales</taxon>
        <taxon>Oleaceae</taxon>
        <taxon>Forsythieae</taxon>
        <taxon>Forsythia</taxon>
    </lineage>
</organism>
<dbReference type="Proteomes" id="UP001604277">
    <property type="component" value="Unassembled WGS sequence"/>
</dbReference>
<feature type="compositionally biased region" description="Polar residues" evidence="1">
    <location>
        <begin position="110"/>
        <end position="123"/>
    </location>
</feature>
<gene>
    <name evidence="2" type="ORF">Fot_19709</name>
</gene>
<evidence type="ECO:0000256" key="1">
    <source>
        <dbReference type="SAM" id="MobiDB-lite"/>
    </source>
</evidence>
<dbReference type="Gene3D" id="3.40.50.720">
    <property type="entry name" value="NAD(P)-binding Rossmann-like Domain"/>
    <property type="match status" value="1"/>
</dbReference>
<proteinExistence type="predicted"/>
<reference evidence="3" key="1">
    <citation type="submission" date="2024-07" db="EMBL/GenBank/DDBJ databases">
        <title>Two chromosome-level genome assemblies of Korean endemic species Abeliophyllum distichum and Forsythia ovata (Oleaceae).</title>
        <authorList>
            <person name="Jang H."/>
        </authorList>
    </citation>
    <scope>NUCLEOTIDE SEQUENCE [LARGE SCALE GENOMIC DNA]</scope>
</reference>
<feature type="region of interest" description="Disordered" evidence="1">
    <location>
        <begin position="74"/>
        <end position="131"/>
    </location>
</feature>
<evidence type="ECO:0000313" key="2">
    <source>
        <dbReference type="EMBL" id="KAL2538318.1"/>
    </source>
</evidence>
<sequence length="131" mass="14883">MTNETLAPIPYKSVDDLRTFNKILYITPLINLYSFNELEASLDKKIGKDLEKVIEEDSLLGNFDFDQAHVGLRRKSSTASSSQPPLVKPPRSLDDNRLAGHRNSGKCWLGQNSSEPRMWSTLSRGLKDYRK</sequence>
<dbReference type="EMBL" id="JBFOLJ010000005">
    <property type="protein sequence ID" value="KAL2538318.1"/>
    <property type="molecule type" value="Genomic_DNA"/>
</dbReference>
<comment type="caution">
    <text evidence="2">The sequence shown here is derived from an EMBL/GenBank/DDBJ whole genome shotgun (WGS) entry which is preliminary data.</text>
</comment>